<dbReference type="AlphaFoldDB" id="A0A369QKR2"/>
<evidence type="ECO:0000313" key="2">
    <source>
        <dbReference type="EMBL" id="RDC64235.1"/>
    </source>
</evidence>
<keyword evidence="1" id="KW-0812">Transmembrane</keyword>
<proteinExistence type="predicted"/>
<comment type="caution">
    <text evidence="2">The sequence shown here is derived from an EMBL/GenBank/DDBJ whole genome shotgun (WGS) entry which is preliminary data.</text>
</comment>
<evidence type="ECO:0000313" key="3">
    <source>
        <dbReference type="Proteomes" id="UP000253919"/>
    </source>
</evidence>
<name>A0A369QKR2_9BACT</name>
<reference evidence="2 3" key="1">
    <citation type="submission" date="2018-04" db="EMBL/GenBank/DDBJ databases">
        <title>Adhaeribacter sp. HMF7616 genome sequencing and assembly.</title>
        <authorList>
            <person name="Kang H."/>
            <person name="Kang J."/>
            <person name="Cha I."/>
            <person name="Kim H."/>
            <person name="Joh K."/>
        </authorList>
    </citation>
    <scope>NUCLEOTIDE SEQUENCE [LARGE SCALE GENOMIC DNA]</scope>
    <source>
        <strain evidence="2 3">HMF7616</strain>
    </source>
</reference>
<gene>
    <name evidence="2" type="ORF">AHMF7616_02847</name>
</gene>
<dbReference type="Proteomes" id="UP000253919">
    <property type="component" value="Unassembled WGS sequence"/>
</dbReference>
<feature type="transmembrane region" description="Helical" evidence="1">
    <location>
        <begin position="12"/>
        <end position="30"/>
    </location>
</feature>
<dbReference type="EMBL" id="QASA01000001">
    <property type="protein sequence ID" value="RDC64235.1"/>
    <property type="molecule type" value="Genomic_DNA"/>
</dbReference>
<organism evidence="2 3">
    <name type="scientific">Adhaeribacter pallidiroseus</name>
    <dbReference type="NCBI Taxonomy" id="2072847"/>
    <lineage>
        <taxon>Bacteria</taxon>
        <taxon>Pseudomonadati</taxon>
        <taxon>Bacteroidota</taxon>
        <taxon>Cytophagia</taxon>
        <taxon>Cytophagales</taxon>
        <taxon>Hymenobacteraceae</taxon>
        <taxon>Adhaeribacter</taxon>
    </lineage>
</organism>
<protein>
    <submittedName>
        <fullName evidence="2">Uncharacterized protein</fullName>
    </submittedName>
</protein>
<sequence length="114" mass="13155">MVRSKNYNKRRLLLFTVFLFGIVVPFIPSLAIIEAFFLIIPFAIIFILTLVYLLLNFFIGNTNTNKVLFIFSILPTFIVSQIFAVFVVDKVQRFRSEEIIQKVHQIKNSQGAAP</sequence>
<keyword evidence="1" id="KW-0472">Membrane</keyword>
<accession>A0A369QKR2</accession>
<evidence type="ECO:0000256" key="1">
    <source>
        <dbReference type="SAM" id="Phobius"/>
    </source>
</evidence>
<feature type="transmembrane region" description="Helical" evidence="1">
    <location>
        <begin position="36"/>
        <end position="55"/>
    </location>
</feature>
<feature type="transmembrane region" description="Helical" evidence="1">
    <location>
        <begin position="67"/>
        <end position="88"/>
    </location>
</feature>
<keyword evidence="3" id="KW-1185">Reference proteome</keyword>
<keyword evidence="1" id="KW-1133">Transmembrane helix</keyword>